<dbReference type="InParanoid" id="M0MHS7"/>
<evidence type="ECO:0000313" key="2">
    <source>
        <dbReference type="Proteomes" id="UP000011669"/>
    </source>
</evidence>
<organism evidence="1 2">
    <name type="scientific">Halococcus saccharolyticus DSM 5350</name>
    <dbReference type="NCBI Taxonomy" id="1227455"/>
    <lineage>
        <taxon>Archaea</taxon>
        <taxon>Methanobacteriati</taxon>
        <taxon>Methanobacteriota</taxon>
        <taxon>Stenosarchaea group</taxon>
        <taxon>Halobacteria</taxon>
        <taxon>Halobacteriales</taxon>
        <taxon>Halococcaceae</taxon>
        <taxon>Halococcus</taxon>
    </lineage>
</organism>
<evidence type="ECO:0000313" key="1">
    <source>
        <dbReference type="EMBL" id="EMA44264.1"/>
    </source>
</evidence>
<keyword evidence="2" id="KW-1185">Reference proteome</keyword>
<gene>
    <name evidence="1" type="ORF">C449_12078</name>
</gene>
<protein>
    <submittedName>
        <fullName evidence="1">Uncharacterized protein</fullName>
    </submittedName>
</protein>
<reference evidence="1 2" key="1">
    <citation type="journal article" date="2014" name="PLoS Genet.">
        <title>Phylogenetically driven sequencing of extremely halophilic archaea reveals strategies for static and dynamic osmo-response.</title>
        <authorList>
            <person name="Becker E.A."/>
            <person name="Seitzer P.M."/>
            <person name="Tritt A."/>
            <person name="Larsen D."/>
            <person name="Krusor M."/>
            <person name="Yao A.I."/>
            <person name="Wu D."/>
            <person name="Madern D."/>
            <person name="Eisen J.A."/>
            <person name="Darling A.E."/>
            <person name="Facciotti M.T."/>
        </authorList>
    </citation>
    <scope>NUCLEOTIDE SEQUENCE [LARGE SCALE GENOMIC DNA]</scope>
    <source>
        <strain evidence="1 2">DSM 5350</strain>
    </source>
</reference>
<proteinExistence type="predicted"/>
<name>M0MHS7_9EURY</name>
<accession>M0MHS7</accession>
<dbReference type="Proteomes" id="UP000011669">
    <property type="component" value="Unassembled WGS sequence"/>
</dbReference>
<comment type="caution">
    <text evidence="1">The sequence shown here is derived from an EMBL/GenBank/DDBJ whole genome shotgun (WGS) entry which is preliminary data.</text>
</comment>
<sequence>MGGGKVVGDTHPAETVAGAVVGQAATMWVPTPREVSPVVIDGGRLGPTAAARGALIRLLAPALVTLGDEHAIRHPVEVRSGVAVAVEVLYIAVLVHAVTDGDRLAEIVAQAFQPDLGVLGGTYSPSLS</sequence>
<dbReference type="AlphaFoldDB" id="M0MHS7"/>
<dbReference type="EMBL" id="AOMD01000025">
    <property type="protein sequence ID" value="EMA44264.1"/>
    <property type="molecule type" value="Genomic_DNA"/>
</dbReference>